<dbReference type="EMBL" id="CP031226">
    <property type="protein sequence ID" value="AXH60340.1"/>
    <property type="molecule type" value="Genomic_DNA"/>
</dbReference>
<dbReference type="GeneID" id="39474630"/>
<dbReference type="AlphaFoldDB" id="A0AAD0PX24"/>
<organism evidence="1 2">
    <name type="scientific">Pseudomonas amygdali pv. lachrymans str. M301315</name>
    <dbReference type="NCBI Taxonomy" id="629260"/>
    <lineage>
        <taxon>Bacteria</taxon>
        <taxon>Pseudomonadati</taxon>
        <taxon>Pseudomonadota</taxon>
        <taxon>Gammaproteobacteria</taxon>
        <taxon>Pseudomonadales</taxon>
        <taxon>Pseudomonadaceae</taxon>
        <taxon>Pseudomonas</taxon>
        <taxon>Pseudomonas amygdali</taxon>
    </lineage>
</organism>
<evidence type="ECO:0000313" key="1">
    <source>
        <dbReference type="EMBL" id="AXH60340.1"/>
    </source>
</evidence>
<sequence>MPSEEKLNPAQKNQAIDDLLDAQVLVREFDPAFTSLDRACDILEKSLEGLTQSPSSLVH</sequence>
<dbReference type="Proteomes" id="UP000006426">
    <property type="component" value="Plasmid pmppla107"/>
</dbReference>
<geneLocation type="plasmid" evidence="2">
    <name>pmppla107</name>
</geneLocation>
<gene>
    <name evidence="1" type="ORF">PLA107_034785</name>
</gene>
<accession>A0AAD0PX24</accession>
<reference evidence="1 2" key="1">
    <citation type="journal article" date="2011" name="PLoS Pathog.">
        <title>Dynamic evolution of pathogenicity revealed by sequencing and comparative genomics of 19 Pseudomonas syringae isolates.</title>
        <authorList>
            <person name="Baltrus D.A."/>
            <person name="Nishimura M.T."/>
            <person name="Romanchuk A."/>
            <person name="Chang J.H."/>
            <person name="Mukhtar M.S."/>
            <person name="Cherkis K."/>
            <person name="Roach J."/>
            <person name="Grant S.R."/>
            <person name="Jones C.D."/>
            <person name="Dangl J.L."/>
        </authorList>
    </citation>
    <scope>NUCLEOTIDE SEQUENCE [LARGE SCALE GENOMIC DNA]</scope>
    <source>
        <strain evidence="1 2">M301315</strain>
    </source>
</reference>
<protein>
    <submittedName>
        <fullName evidence="1">Uncharacterized protein</fullName>
    </submittedName>
</protein>
<dbReference type="RefSeq" id="WP_005742518.1">
    <property type="nucleotide sequence ID" value="NZ_CP031226.1"/>
</dbReference>
<keyword evidence="1" id="KW-0614">Plasmid</keyword>
<evidence type="ECO:0000313" key="2">
    <source>
        <dbReference type="Proteomes" id="UP000006426"/>
    </source>
</evidence>
<name>A0AAD0PX24_PSEAV</name>
<proteinExistence type="predicted"/>